<dbReference type="EMBL" id="JH793350">
    <property type="protein sequence ID" value="ELQ41391.1"/>
    <property type="molecule type" value="Genomic_DNA"/>
</dbReference>
<gene>
    <name evidence="1" type="ORF">OOU_Y34scaffold00283g85</name>
</gene>
<name>A0AA97P3G4_PYRO3</name>
<dbReference type="AlphaFoldDB" id="A0AA97P3G4"/>
<sequence>MPRPKAQMVQYESRESGYLREQGRKEWERGVFVYVTVREYGMMKIWASVRRFTGHCATKIYHRERGGKGYLAEVAVKGNFNRASPRGTETSYHIAFCEVGKGQEIASAIQRGYIHSQWGKKSKGDDIFIGITTRFMFAAVSHVVMTVRSAGDASKLANFGSWPPAVRSYSAWGRLSLRSKQPSTRAD</sequence>
<organism evidence="1">
    <name type="scientific">Pyricularia oryzae (strain Y34)</name>
    <name type="common">Rice blast fungus</name>
    <name type="synonym">Magnaporthe oryzae</name>
    <dbReference type="NCBI Taxonomy" id="1143189"/>
    <lineage>
        <taxon>Eukaryota</taxon>
        <taxon>Fungi</taxon>
        <taxon>Dikarya</taxon>
        <taxon>Ascomycota</taxon>
        <taxon>Pezizomycotina</taxon>
        <taxon>Sordariomycetes</taxon>
        <taxon>Sordariomycetidae</taxon>
        <taxon>Magnaporthales</taxon>
        <taxon>Pyriculariaceae</taxon>
        <taxon>Pyricularia</taxon>
    </lineage>
</organism>
<dbReference type="Proteomes" id="UP000011086">
    <property type="component" value="Unassembled WGS sequence"/>
</dbReference>
<protein>
    <submittedName>
        <fullName evidence="1">Uncharacterized protein</fullName>
    </submittedName>
</protein>
<proteinExistence type="predicted"/>
<reference evidence="1" key="1">
    <citation type="journal article" date="2012" name="PLoS Genet.">
        <title>Comparative analysis of the genomes of two field isolates of the rice blast fungus Magnaporthe oryzae.</title>
        <authorList>
            <person name="Xue M."/>
            <person name="Yang J."/>
            <person name="Li Z."/>
            <person name="Hu S."/>
            <person name="Yao N."/>
            <person name="Dean R.A."/>
            <person name="Zhao W."/>
            <person name="Shen M."/>
            <person name="Zhang H."/>
            <person name="Li C."/>
            <person name="Liu L."/>
            <person name="Cao L."/>
            <person name="Xu X."/>
            <person name="Xing Y."/>
            <person name="Hsiang T."/>
            <person name="Zhang Z."/>
            <person name="Xu J.R."/>
            <person name="Peng Y.L."/>
        </authorList>
    </citation>
    <scope>NUCLEOTIDE SEQUENCE</scope>
    <source>
        <strain evidence="1">Y34</strain>
    </source>
</reference>
<accession>A0AA97P3G4</accession>
<evidence type="ECO:0000313" key="1">
    <source>
        <dbReference type="EMBL" id="ELQ41391.1"/>
    </source>
</evidence>